<evidence type="ECO:0000313" key="1">
    <source>
        <dbReference type="EMBL" id="GIJ74015.1"/>
    </source>
</evidence>
<evidence type="ECO:0000313" key="2">
    <source>
        <dbReference type="Proteomes" id="UP000635606"/>
    </source>
</evidence>
<accession>A0A8J4A624</accession>
<comment type="caution">
    <text evidence="1">The sequence shown here is derived from an EMBL/GenBank/DDBJ whole genome shotgun (WGS) entry which is preliminary data.</text>
</comment>
<dbReference type="Gene3D" id="3.10.450.50">
    <property type="match status" value="1"/>
</dbReference>
<keyword evidence="2" id="KW-1185">Reference proteome</keyword>
<protein>
    <recommendedName>
        <fullName evidence="3">DUF4440 domain-containing protein</fullName>
    </recommendedName>
</protein>
<dbReference type="EMBL" id="BOPH01000128">
    <property type="protein sequence ID" value="GIJ74015.1"/>
    <property type="molecule type" value="Genomic_DNA"/>
</dbReference>
<gene>
    <name evidence="1" type="ORF">Voc01_089320</name>
</gene>
<name>A0A8J4A624_9ACTN</name>
<dbReference type="Proteomes" id="UP000635606">
    <property type="component" value="Unassembled WGS sequence"/>
</dbReference>
<proteinExistence type="predicted"/>
<dbReference type="AlphaFoldDB" id="A0A8J4A624"/>
<dbReference type="SUPFAM" id="SSF54427">
    <property type="entry name" value="NTF2-like"/>
    <property type="match status" value="1"/>
</dbReference>
<sequence>MTDLLAQLNRDIWKPFAAAYGALDAGALMDLAMVADRGDRIGIEFRFHERIAAGDLASERGLFGLSVVPAEGEPRERYGRFHTVARRVDGRWRFAVDYDTVGGADAAAFGAAAAVDDLARFAPA</sequence>
<reference evidence="1" key="1">
    <citation type="submission" date="2021-01" db="EMBL/GenBank/DDBJ databases">
        <title>Whole genome shotgun sequence of Virgisporangium ochraceum NBRC 16418.</title>
        <authorList>
            <person name="Komaki H."/>
            <person name="Tamura T."/>
        </authorList>
    </citation>
    <scope>NUCLEOTIDE SEQUENCE</scope>
    <source>
        <strain evidence="1">NBRC 16418</strain>
    </source>
</reference>
<organism evidence="1 2">
    <name type="scientific">Virgisporangium ochraceum</name>
    <dbReference type="NCBI Taxonomy" id="65505"/>
    <lineage>
        <taxon>Bacteria</taxon>
        <taxon>Bacillati</taxon>
        <taxon>Actinomycetota</taxon>
        <taxon>Actinomycetes</taxon>
        <taxon>Micromonosporales</taxon>
        <taxon>Micromonosporaceae</taxon>
        <taxon>Virgisporangium</taxon>
    </lineage>
</organism>
<dbReference type="InterPro" id="IPR032710">
    <property type="entry name" value="NTF2-like_dom_sf"/>
</dbReference>
<evidence type="ECO:0008006" key="3">
    <source>
        <dbReference type="Google" id="ProtNLM"/>
    </source>
</evidence>
<dbReference type="RefSeq" id="WP_203933826.1">
    <property type="nucleotide sequence ID" value="NZ_BOPH01000128.1"/>
</dbReference>